<sequence length="280" mass="29568">MSRTIIVGVEGGTSSHDAVLWAAHAAHDRGEELVLVHATGFPTIAVELYDDAVQQGARNLLAQEAQRVREAVPIVPRIVLDPRRPAHALCDRSHDADLVVVGSHPLTPLERVIIGSLSYQVAAGSFCPVIVVPHLPDPSATRVVVGVDGSPDSVAAVAFAAAEADRAGAELHVVHTWEQPAVYVSVEYLAGGFDEQMIENEQVVLAESVAGLAEQYPDLVVEQHLVQGQPATALIEAAQGARLLVVGTHGRHGVARMLLGSVAHTVVLHAPCPVAVVRIR</sequence>
<reference evidence="5" key="1">
    <citation type="submission" date="2021-03" db="EMBL/GenBank/DDBJ databases">
        <title>Actinotalea soli sp. nov., isolated from soil.</title>
        <authorList>
            <person name="Ping W."/>
            <person name="Zhang J."/>
        </authorList>
    </citation>
    <scope>NUCLEOTIDE SEQUENCE</scope>
    <source>
        <strain evidence="5">BY-33</strain>
    </source>
</reference>
<feature type="domain" description="UspA" evidence="4">
    <location>
        <begin position="142"/>
        <end position="278"/>
    </location>
</feature>
<evidence type="ECO:0000313" key="5">
    <source>
        <dbReference type="EMBL" id="MBO1751357.1"/>
    </source>
</evidence>
<keyword evidence="3" id="KW-0067">ATP-binding</keyword>
<comment type="similarity">
    <text evidence="1">Belongs to the universal stress protein A family.</text>
</comment>
<dbReference type="Pfam" id="PF00582">
    <property type="entry name" value="Usp"/>
    <property type="match status" value="2"/>
</dbReference>
<dbReference type="InterPro" id="IPR014729">
    <property type="entry name" value="Rossmann-like_a/b/a_fold"/>
</dbReference>
<keyword evidence="6" id="KW-1185">Reference proteome</keyword>
<dbReference type="InterPro" id="IPR006015">
    <property type="entry name" value="Universal_stress_UspA"/>
</dbReference>
<dbReference type="Gene3D" id="3.40.50.620">
    <property type="entry name" value="HUPs"/>
    <property type="match status" value="2"/>
</dbReference>
<evidence type="ECO:0000313" key="6">
    <source>
        <dbReference type="Proteomes" id="UP000664209"/>
    </source>
</evidence>
<gene>
    <name evidence="5" type="ORF">J4G33_06030</name>
</gene>
<evidence type="ECO:0000256" key="2">
    <source>
        <dbReference type="ARBA" id="ARBA00022741"/>
    </source>
</evidence>
<feature type="domain" description="UspA" evidence="4">
    <location>
        <begin position="1"/>
        <end position="133"/>
    </location>
</feature>
<dbReference type="PANTHER" id="PTHR46268">
    <property type="entry name" value="STRESS RESPONSE PROTEIN NHAX"/>
    <property type="match status" value="1"/>
</dbReference>
<evidence type="ECO:0000256" key="3">
    <source>
        <dbReference type="ARBA" id="ARBA00022840"/>
    </source>
</evidence>
<dbReference type="PANTHER" id="PTHR46268:SF27">
    <property type="entry name" value="UNIVERSAL STRESS PROTEIN RV2623"/>
    <property type="match status" value="1"/>
</dbReference>
<protein>
    <submittedName>
        <fullName evidence="5">Universal stress protein</fullName>
    </submittedName>
</protein>
<evidence type="ECO:0000259" key="4">
    <source>
        <dbReference type="Pfam" id="PF00582"/>
    </source>
</evidence>
<dbReference type="EMBL" id="JAGEMK010000002">
    <property type="protein sequence ID" value="MBO1751357.1"/>
    <property type="molecule type" value="Genomic_DNA"/>
</dbReference>
<dbReference type="Proteomes" id="UP000664209">
    <property type="component" value="Unassembled WGS sequence"/>
</dbReference>
<dbReference type="RefSeq" id="WP_208055018.1">
    <property type="nucleotide sequence ID" value="NZ_JAGEMK010000002.1"/>
</dbReference>
<evidence type="ECO:0000256" key="1">
    <source>
        <dbReference type="ARBA" id="ARBA00008791"/>
    </source>
</evidence>
<dbReference type="AlphaFoldDB" id="A0A939RSH9"/>
<name>A0A939RSH9_9CELL</name>
<dbReference type="GO" id="GO:0005524">
    <property type="term" value="F:ATP binding"/>
    <property type="evidence" value="ECO:0007669"/>
    <property type="project" value="UniProtKB-KW"/>
</dbReference>
<dbReference type="SUPFAM" id="SSF52402">
    <property type="entry name" value="Adenine nucleotide alpha hydrolases-like"/>
    <property type="match status" value="2"/>
</dbReference>
<keyword evidence="2" id="KW-0547">Nucleotide-binding</keyword>
<organism evidence="5 6">
    <name type="scientific">Actinotalea soli</name>
    <dbReference type="NCBI Taxonomy" id="2819234"/>
    <lineage>
        <taxon>Bacteria</taxon>
        <taxon>Bacillati</taxon>
        <taxon>Actinomycetota</taxon>
        <taxon>Actinomycetes</taxon>
        <taxon>Micrococcales</taxon>
        <taxon>Cellulomonadaceae</taxon>
        <taxon>Actinotalea</taxon>
    </lineage>
</organism>
<dbReference type="PRINTS" id="PR01438">
    <property type="entry name" value="UNVRSLSTRESS"/>
</dbReference>
<dbReference type="InterPro" id="IPR006016">
    <property type="entry name" value="UspA"/>
</dbReference>
<accession>A0A939RSH9</accession>
<proteinExistence type="inferred from homology"/>
<comment type="caution">
    <text evidence="5">The sequence shown here is derived from an EMBL/GenBank/DDBJ whole genome shotgun (WGS) entry which is preliminary data.</text>
</comment>